<dbReference type="KEGG" id="vei:Veis_4514"/>
<reference evidence="2" key="1">
    <citation type="submission" date="2006-12" db="EMBL/GenBank/DDBJ databases">
        <title>Complete sequence of chromosome 1 of Verminephrobacter eiseniae EF01-2.</title>
        <authorList>
            <person name="Copeland A."/>
            <person name="Lucas S."/>
            <person name="Lapidus A."/>
            <person name="Barry K."/>
            <person name="Detter J.C."/>
            <person name="Glavina del Rio T."/>
            <person name="Dalin E."/>
            <person name="Tice H."/>
            <person name="Pitluck S."/>
            <person name="Chertkov O."/>
            <person name="Brettin T."/>
            <person name="Bruce D."/>
            <person name="Han C."/>
            <person name="Tapia R."/>
            <person name="Gilna P."/>
            <person name="Schmutz J."/>
            <person name="Larimer F."/>
            <person name="Land M."/>
            <person name="Hauser L."/>
            <person name="Kyrpides N."/>
            <person name="Kim E."/>
            <person name="Stahl D."/>
            <person name="Richardson P."/>
        </authorList>
    </citation>
    <scope>NUCLEOTIDE SEQUENCE [LARGE SCALE GENOMIC DNA]</scope>
    <source>
        <strain evidence="2">EF01-2</strain>
    </source>
</reference>
<dbReference type="HOGENOM" id="CLU_2304862_0_0_4"/>
<protein>
    <submittedName>
        <fullName evidence="1">Uncharacterized protein</fullName>
    </submittedName>
</protein>
<evidence type="ECO:0000313" key="1">
    <source>
        <dbReference type="EMBL" id="ABM60213.1"/>
    </source>
</evidence>
<organism evidence="1 2">
    <name type="scientific">Verminephrobacter eiseniae (strain EF01-2)</name>
    <dbReference type="NCBI Taxonomy" id="391735"/>
    <lineage>
        <taxon>Bacteria</taxon>
        <taxon>Pseudomonadati</taxon>
        <taxon>Pseudomonadota</taxon>
        <taxon>Betaproteobacteria</taxon>
        <taxon>Burkholderiales</taxon>
        <taxon>Comamonadaceae</taxon>
        <taxon>Verminephrobacter</taxon>
    </lineage>
</organism>
<accession>A1WRF6</accession>
<dbReference type="EMBL" id="CP000542">
    <property type="protein sequence ID" value="ABM60213.1"/>
    <property type="molecule type" value="Genomic_DNA"/>
</dbReference>
<gene>
    <name evidence="1" type="ordered locus">Veis_4514</name>
</gene>
<dbReference type="STRING" id="391735.Veis_4514"/>
<proteinExistence type="predicted"/>
<dbReference type="Proteomes" id="UP000000374">
    <property type="component" value="Chromosome"/>
</dbReference>
<sequence>MLLAARGATDKNIAPSLDIDRRVSARSLSHCLDVLITRPHAARSAHGAWARQAAIAEYIAAHNANPKAFIRTAKVSAILARVVRAWDPLGKDRFHWAYCT</sequence>
<dbReference type="AlphaFoldDB" id="A1WRF6"/>
<evidence type="ECO:0000313" key="2">
    <source>
        <dbReference type="Proteomes" id="UP000000374"/>
    </source>
</evidence>
<keyword evidence="2" id="KW-1185">Reference proteome</keyword>
<name>A1WRF6_VEREI</name>